<accession>A0AAD6SJC2</accession>
<protein>
    <submittedName>
        <fullName evidence="1">Uncharacterized protein</fullName>
    </submittedName>
</protein>
<dbReference type="Proteomes" id="UP001218188">
    <property type="component" value="Unassembled WGS sequence"/>
</dbReference>
<keyword evidence="2" id="KW-1185">Reference proteome</keyword>
<comment type="caution">
    <text evidence="1">The sequence shown here is derived from an EMBL/GenBank/DDBJ whole genome shotgun (WGS) entry which is preliminary data.</text>
</comment>
<gene>
    <name evidence="1" type="ORF">C8F04DRAFT_1119546</name>
</gene>
<proteinExistence type="predicted"/>
<sequence length="268" mass="29842">MKALEPITGVDGILIFPPIAKEKLKAGSGEAKYLGPLPMLAVCSTPEIFAKLTRHHLLVKDRKLAVHVFRLSDGKLSWTMGHFKCRSSKRGSEALAIMFKTAAGVAIMAPGPLRNSVVRMTQHDRTKTADQRVYEFICTLDVVYRDSDTEPIWVLYARPCTEFVEQWEPFRSLVRDTTFGEGFAEFSPIGSAPRHLTHNGVPGPRPLALCYICKLDDHRTATCPYRTLLDWQGPNNVITDELFGVVKASGRSLPAHGRGQLRSRGGRR</sequence>
<reference evidence="1" key="1">
    <citation type="submission" date="2023-03" db="EMBL/GenBank/DDBJ databases">
        <title>Massive genome expansion in bonnet fungi (Mycena s.s.) driven by repeated elements and novel gene families across ecological guilds.</title>
        <authorList>
            <consortium name="Lawrence Berkeley National Laboratory"/>
            <person name="Harder C.B."/>
            <person name="Miyauchi S."/>
            <person name="Viragh M."/>
            <person name="Kuo A."/>
            <person name="Thoen E."/>
            <person name="Andreopoulos B."/>
            <person name="Lu D."/>
            <person name="Skrede I."/>
            <person name="Drula E."/>
            <person name="Henrissat B."/>
            <person name="Morin E."/>
            <person name="Kohler A."/>
            <person name="Barry K."/>
            <person name="LaButti K."/>
            <person name="Morin E."/>
            <person name="Salamov A."/>
            <person name="Lipzen A."/>
            <person name="Mereny Z."/>
            <person name="Hegedus B."/>
            <person name="Baldrian P."/>
            <person name="Stursova M."/>
            <person name="Weitz H."/>
            <person name="Taylor A."/>
            <person name="Grigoriev I.V."/>
            <person name="Nagy L.G."/>
            <person name="Martin F."/>
            <person name="Kauserud H."/>
        </authorList>
    </citation>
    <scope>NUCLEOTIDE SEQUENCE</scope>
    <source>
        <strain evidence="1">CBHHK200</strain>
    </source>
</reference>
<evidence type="ECO:0000313" key="2">
    <source>
        <dbReference type="Proteomes" id="UP001218188"/>
    </source>
</evidence>
<dbReference type="EMBL" id="JARJCM010000113">
    <property type="protein sequence ID" value="KAJ7028292.1"/>
    <property type="molecule type" value="Genomic_DNA"/>
</dbReference>
<name>A0AAD6SJC2_9AGAR</name>
<evidence type="ECO:0000313" key="1">
    <source>
        <dbReference type="EMBL" id="KAJ7028292.1"/>
    </source>
</evidence>
<dbReference type="AlphaFoldDB" id="A0AAD6SJC2"/>
<organism evidence="1 2">
    <name type="scientific">Mycena alexandri</name>
    <dbReference type="NCBI Taxonomy" id="1745969"/>
    <lineage>
        <taxon>Eukaryota</taxon>
        <taxon>Fungi</taxon>
        <taxon>Dikarya</taxon>
        <taxon>Basidiomycota</taxon>
        <taxon>Agaricomycotina</taxon>
        <taxon>Agaricomycetes</taxon>
        <taxon>Agaricomycetidae</taxon>
        <taxon>Agaricales</taxon>
        <taxon>Marasmiineae</taxon>
        <taxon>Mycenaceae</taxon>
        <taxon>Mycena</taxon>
    </lineage>
</organism>